<dbReference type="Gene3D" id="3.10.310.10">
    <property type="entry name" value="Diaminopimelate Epimerase, Chain A, domain 1"/>
    <property type="match status" value="2"/>
</dbReference>
<dbReference type="PANTHER" id="PTHR13774:SF32">
    <property type="entry name" value="ANTISENSE-ENHANCING SEQUENCE 1"/>
    <property type="match status" value="1"/>
</dbReference>
<dbReference type="EMBL" id="BSUO01000001">
    <property type="protein sequence ID" value="GMA42237.1"/>
    <property type="molecule type" value="Genomic_DNA"/>
</dbReference>
<dbReference type="RefSeq" id="WP_284305678.1">
    <property type="nucleotide sequence ID" value="NZ_BSUO01000001.1"/>
</dbReference>
<reference evidence="2" key="1">
    <citation type="journal article" date="2019" name="Int. J. Syst. Evol. Microbiol.">
        <title>The Global Catalogue of Microorganisms (GCM) 10K type strain sequencing project: providing services to taxonomists for standard genome sequencing and annotation.</title>
        <authorList>
            <consortium name="The Broad Institute Genomics Platform"/>
            <consortium name="The Broad Institute Genome Sequencing Center for Infectious Disease"/>
            <person name="Wu L."/>
            <person name="Ma J."/>
        </authorList>
    </citation>
    <scope>NUCLEOTIDE SEQUENCE [LARGE SCALE GENOMIC DNA]</scope>
    <source>
        <strain evidence="2">NBRC 113072</strain>
    </source>
</reference>
<evidence type="ECO:0000313" key="1">
    <source>
        <dbReference type="EMBL" id="GMA42237.1"/>
    </source>
</evidence>
<evidence type="ECO:0008006" key="3">
    <source>
        <dbReference type="Google" id="ProtNLM"/>
    </source>
</evidence>
<protein>
    <recommendedName>
        <fullName evidence="3">PhzF family phenazine biosynthesis protein</fullName>
    </recommendedName>
</protein>
<sequence length="284" mass="30803">MDLTYRIINVFAKKDDPFSGNALCVFENAGDMDDDLMKHLSQQMNLETVFVRESSPEGGRIRVLSAGGEGRFAGSATLGAAHVISDMHDGVRQEMRLTSRTVDDVTVRPEGKDNWVIKATKAEVRHLKSTPQILASLVGLRMESIEGEVMVVDSGRSGIVLPVKTVEDVRKAHLDARMLHSYAMLLNTEPQVYVWADTADGQVESRMFYGPQGGVVEVAATGSGAAHLGHWMAANGRPGRIRISQGAQVGRPSFTDLTVEENGDVFVGGHVNQVATGRFELNPS</sequence>
<accession>A0ABQ6IWD3</accession>
<dbReference type="InterPro" id="IPR003719">
    <property type="entry name" value="Phenazine_PhzF-like"/>
</dbReference>
<dbReference type="PIRSF" id="PIRSF016184">
    <property type="entry name" value="PhzC_PhzF"/>
    <property type="match status" value="1"/>
</dbReference>
<dbReference type="SUPFAM" id="SSF54506">
    <property type="entry name" value="Diaminopimelate epimerase-like"/>
    <property type="match status" value="1"/>
</dbReference>
<proteinExistence type="predicted"/>
<dbReference type="NCBIfam" id="TIGR00654">
    <property type="entry name" value="PhzF_family"/>
    <property type="match status" value="1"/>
</dbReference>
<gene>
    <name evidence="1" type="ORF">GCM10025883_42820</name>
</gene>
<dbReference type="Pfam" id="PF02567">
    <property type="entry name" value="PhzC-PhzF"/>
    <property type="match status" value="1"/>
</dbReference>
<name>A0ABQ6IWD3_9MICO</name>
<evidence type="ECO:0000313" key="2">
    <source>
        <dbReference type="Proteomes" id="UP001157126"/>
    </source>
</evidence>
<comment type="caution">
    <text evidence="1">The sequence shown here is derived from an EMBL/GenBank/DDBJ whole genome shotgun (WGS) entry which is preliminary data.</text>
</comment>
<organism evidence="1 2">
    <name type="scientific">Mobilicoccus caccae</name>
    <dbReference type="NCBI Taxonomy" id="1859295"/>
    <lineage>
        <taxon>Bacteria</taxon>
        <taxon>Bacillati</taxon>
        <taxon>Actinomycetota</taxon>
        <taxon>Actinomycetes</taxon>
        <taxon>Micrococcales</taxon>
        <taxon>Dermatophilaceae</taxon>
        <taxon>Mobilicoccus</taxon>
    </lineage>
</organism>
<dbReference type="PANTHER" id="PTHR13774">
    <property type="entry name" value="PHENAZINE BIOSYNTHESIS PROTEIN"/>
    <property type="match status" value="1"/>
</dbReference>
<keyword evidence="2" id="KW-1185">Reference proteome</keyword>
<dbReference type="Proteomes" id="UP001157126">
    <property type="component" value="Unassembled WGS sequence"/>
</dbReference>